<dbReference type="GO" id="GO:0070006">
    <property type="term" value="F:metalloaminopeptidase activity"/>
    <property type="evidence" value="ECO:0007669"/>
    <property type="project" value="UniProtKB-UniRule"/>
</dbReference>
<keyword evidence="4 5" id="KW-0378">Hydrolase</keyword>
<dbReference type="STRING" id="1314776.A0A166CIN1"/>
<feature type="region of interest" description="Disordered" evidence="7">
    <location>
        <begin position="71"/>
        <end position="90"/>
    </location>
</feature>
<proteinExistence type="inferred from homology"/>
<keyword evidence="1 5" id="KW-0031">Aminopeptidase</keyword>
<protein>
    <recommendedName>
        <fullName evidence="6">Methionine aminopeptidase</fullName>
        <ecNumber evidence="6">3.4.11.18</ecNumber>
    </recommendedName>
</protein>
<dbReference type="PRINTS" id="PR00599">
    <property type="entry name" value="MAPEPTIDASE"/>
</dbReference>
<evidence type="ECO:0000313" key="9">
    <source>
        <dbReference type="EMBL" id="KZT37497.1"/>
    </source>
</evidence>
<gene>
    <name evidence="9" type="ORF">SISSUDRAFT_1106428</name>
</gene>
<comment type="similarity">
    <text evidence="5">Belongs to the peptidase M24A family. Methionine aminopeptidase type 1 subfamily.</text>
</comment>
<dbReference type="GO" id="GO:0004239">
    <property type="term" value="F:initiator methionyl aminopeptidase activity"/>
    <property type="evidence" value="ECO:0007669"/>
    <property type="project" value="UniProtKB-UniRule"/>
</dbReference>
<evidence type="ECO:0000256" key="6">
    <source>
        <dbReference type="RuleBase" id="RU003653"/>
    </source>
</evidence>
<dbReference type="GO" id="GO:0046872">
    <property type="term" value="F:metal ion binding"/>
    <property type="evidence" value="ECO:0007669"/>
    <property type="project" value="UniProtKB-UniRule"/>
</dbReference>
<accession>A0A166CIN1</accession>
<dbReference type="InterPro" id="IPR036005">
    <property type="entry name" value="Creatinase/aminopeptidase-like"/>
</dbReference>
<dbReference type="HAMAP" id="MF_01974">
    <property type="entry name" value="MetAP_1"/>
    <property type="match status" value="1"/>
</dbReference>
<sequence>MSFRVANVRLAHSLARRRPRHCPNLLKKKFSSASEHEGLQDIDYGDYSLILHPEHRIQGVKHIPRRSVPTHINCPPYASDPNRNTHAGSDTQQEAIISLGSEDETRLRSAAKLAAATLRFAGGLIRPGITTDAIDERIHRFIVENNAYPSPLDYLGFPKSCCTSVNNIVAHGIPDDRELEPGDIINVDVTVYLDGYHGDTSRTFLVEDVDDQGKELVGVTQEALELAIGICGPDVPFKRIGEYIDKFVRAREMSVVRALTGHGIGREFHCRPWIVHHGNEEPGVMKVGHCFTIEPAIIQGSNPSVWEFLDGWTVATESGARSAQAEHMVLITKNGAEVLTR</sequence>
<dbReference type="AlphaFoldDB" id="A0A166CIN1"/>
<dbReference type="InterPro" id="IPR000994">
    <property type="entry name" value="Pept_M24"/>
</dbReference>
<dbReference type="EMBL" id="KV428082">
    <property type="protein sequence ID" value="KZT37497.1"/>
    <property type="molecule type" value="Genomic_DNA"/>
</dbReference>
<keyword evidence="10" id="KW-1185">Reference proteome</keyword>
<dbReference type="PANTHER" id="PTHR43330:SF8">
    <property type="entry name" value="METHIONINE AMINOPEPTIDASE 1D, MITOCHONDRIAL"/>
    <property type="match status" value="1"/>
</dbReference>
<dbReference type="InterPro" id="IPR002467">
    <property type="entry name" value="Pept_M24A_MAP1"/>
</dbReference>
<evidence type="ECO:0000256" key="4">
    <source>
        <dbReference type="ARBA" id="ARBA00022801"/>
    </source>
</evidence>
<reference evidence="9 10" key="1">
    <citation type="journal article" date="2016" name="Mol. Biol. Evol.">
        <title>Comparative Genomics of Early-Diverging Mushroom-Forming Fungi Provides Insights into the Origins of Lignocellulose Decay Capabilities.</title>
        <authorList>
            <person name="Nagy L.G."/>
            <person name="Riley R."/>
            <person name="Tritt A."/>
            <person name="Adam C."/>
            <person name="Daum C."/>
            <person name="Floudas D."/>
            <person name="Sun H."/>
            <person name="Yadav J.S."/>
            <person name="Pangilinan J."/>
            <person name="Larsson K.H."/>
            <person name="Matsuura K."/>
            <person name="Barry K."/>
            <person name="Labutti K."/>
            <person name="Kuo R."/>
            <person name="Ohm R.A."/>
            <person name="Bhattacharya S.S."/>
            <person name="Shirouzu T."/>
            <person name="Yoshinaga Y."/>
            <person name="Martin F.M."/>
            <person name="Grigoriev I.V."/>
            <person name="Hibbett D.S."/>
        </authorList>
    </citation>
    <scope>NUCLEOTIDE SEQUENCE [LARGE SCALE GENOMIC DNA]</scope>
    <source>
        <strain evidence="9 10">HHB10207 ss-3</strain>
    </source>
</reference>
<comment type="catalytic activity">
    <reaction evidence="5 6">
        <text>Release of N-terminal amino acids, preferentially methionine, from peptides and arylamides.</text>
        <dbReference type="EC" id="3.4.11.18"/>
    </reaction>
</comment>
<dbReference type="Gene3D" id="3.90.230.10">
    <property type="entry name" value="Creatinase/methionine aminopeptidase superfamily"/>
    <property type="match status" value="1"/>
</dbReference>
<keyword evidence="2 5" id="KW-0645">Protease</keyword>
<evidence type="ECO:0000256" key="3">
    <source>
        <dbReference type="ARBA" id="ARBA00022723"/>
    </source>
</evidence>
<dbReference type="Proteomes" id="UP000076798">
    <property type="component" value="Unassembled WGS sequence"/>
</dbReference>
<feature type="binding site" evidence="5">
    <location>
        <position position="199"/>
    </location>
    <ligand>
        <name>a divalent metal cation</name>
        <dbReference type="ChEBI" id="CHEBI:60240"/>
        <label>1</label>
    </ligand>
</feature>
<dbReference type="OrthoDB" id="3209743at2759"/>
<dbReference type="NCBIfam" id="TIGR00500">
    <property type="entry name" value="met_pdase_I"/>
    <property type="match status" value="1"/>
</dbReference>
<evidence type="ECO:0000259" key="8">
    <source>
        <dbReference type="Pfam" id="PF00557"/>
    </source>
</evidence>
<feature type="binding site" evidence="5">
    <location>
        <position position="294"/>
    </location>
    <ligand>
        <name>a divalent metal cation</name>
        <dbReference type="ChEBI" id="CHEBI:60240"/>
        <label>2</label>
        <note>catalytic</note>
    </ligand>
</feature>
<feature type="binding site" evidence="5">
    <location>
        <position position="326"/>
    </location>
    <ligand>
        <name>a divalent metal cation</name>
        <dbReference type="ChEBI" id="CHEBI:60240"/>
        <label>1</label>
    </ligand>
</feature>
<feature type="binding site" evidence="5">
    <location>
        <position position="171"/>
    </location>
    <ligand>
        <name>substrate</name>
    </ligand>
</feature>
<dbReference type="PANTHER" id="PTHR43330">
    <property type="entry name" value="METHIONINE AMINOPEPTIDASE"/>
    <property type="match status" value="1"/>
</dbReference>
<feature type="binding site" evidence="5">
    <location>
        <position position="262"/>
    </location>
    <ligand>
        <name>a divalent metal cation</name>
        <dbReference type="ChEBI" id="CHEBI:60240"/>
        <label>2</label>
        <note>catalytic</note>
    </ligand>
</feature>
<comment type="function">
    <text evidence="6">Cotranslationally removes the N-terminal methionine from nascent proteins. The N-terminal methionine is often cleaved when the second residue in the primary sequence is small and uncharged (Met-Ala-, Cys, Gly, Pro, Ser, Thr, or Val).</text>
</comment>
<feature type="binding site" evidence="5">
    <location>
        <position position="326"/>
    </location>
    <ligand>
        <name>a divalent metal cation</name>
        <dbReference type="ChEBI" id="CHEBI:60240"/>
        <label>2</label>
        <note>catalytic</note>
    </ligand>
</feature>
<organism evidence="9 10">
    <name type="scientific">Sistotremastrum suecicum HHB10207 ss-3</name>
    <dbReference type="NCBI Taxonomy" id="1314776"/>
    <lineage>
        <taxon>Eukaryota</taxon>
        <taxon>Fungi</taxon>
        <taxon>Dikarya</taxon>
        <taxon>Basidiomycota</taxon>
        <taxon>Agaricomycotina</taxon>
        <taxon>Agaricomycetes</taxon>
        <taxon>Sistotremastrales</taxon>
        <taxon>Sistotremastraceae</taxon>
        <taxon>Sistotremastrum</taxon>
    </lineage>
</organism>
<keyword evidence="3 5" id="KW-0479">Metal-binding</keyword>
<evidence type="ECO:0000313" key="10">
    <source>
        <dbReference type="Proteomes" id="UP000076798"/>
    </source>
</evidence>
<dbReference type="Pfam" id="PF00557">
    <property type="entry name" value="Peptidase_M24"/>
    <property type="match status" value="1"/>
</dbReference>
<feature type="binding site" evidence="5">
    <location>
        <position position="199"/>
    </location>
    <ligand>
        <name>a divalent metal cation</name>
        <dbReference type="ChEBI" id="CHEBI:60240"/>
        <label>2</label>
        <note>catalytic</note>
    </ligand>
</feature>
<feature type="binding site" evidence="5">
    <location>
        <position position="188"/>
    </location>
    <ligand>
        <name>a divalent metal cation</name>
        <dbReference type="ChEBI" id="CHEBI:60240"/>
        <label>1</label>
    </ligand>
</feature>
<dbReference type="EC" id="3.4.11.18" evidence="6"/>
<feature type="binding site" evidence="5">
    <location>
        <position position="269"/>
    </location>
    <ligand>
        <name>substrate</name>
    </ligand>
</feature>
<dbReference type="InterPro" id="IPR001714">
    <property type="entry name" value="Pept_M24_MAP"/>
</dbReference>
<name>A0A166CIN1_9AGAM</name>
<evidence type="ECO:0000256" key="7">
    <source>
        <dbReference type="SAM" id="MobiDB-lite"/>
    </source>
</evidence>
<feature type="compositionally biased region" description="Polar residues" evidence="7">
    <location>
        <begin position="81"/>
        <end position="90"/>
    </location>
</feature>
<feature type="domain" description="Peptidase M24" evidence="8">
    <location>
        <begin position="106"/>
        <end position="333"/>
    </location>
</feature>
<dbReference type="CDD" id="cd01086">
    <property type="entry name" value="MetAP1"/>
    <property type="match status" value="1"/>
</dbReference>
<evidence type="ECO:0000256" key="5">
    <source>
        <dbReference type="HAMAP-Rule" id="MF_03174"/>
    </source>
</evidence>
<evidence type="ECO:0000256" key="1">
    <source>
        <dbReference type="ARBA" id="ARBA00022438"/>
    </source>
</evidence>
<dbReference type="GO" id="GO:0006508">
    <property type="term" value="P:proteolysis"/>
    <property type="evidence" value="ECO:0007669"/>
    <property type="project" value="UniProtKB-KW"/>
</dbReference>
<evidence type="ECO:0000256" key="2">
    <source>
        <dbReference type="ARBA" id="ARBA00022670"/>
    </source>
</evidence>
<comment type="cofactor">
    <cofactor evidence="5">
        <name>Co(2+)</name>
        <dbReference type="ChEBI" id="CHEBI:48828"/>
    </cofactor>
    <cofactor evidence="5">
        <name>Zn(2+)</name>
        <dbReference type="ChEBI" id="CHEBI:29105"/>
    </cofactor>
    <cofactor evidence="5">
        <name>Mn(2+)</name>
        <dbReference type="ChEBI" id="CHEBI:29035"/>
    </cofactor>
    <cofactor evidence="5">
        <name>Fe(2+)</name>
        <dbReference type="ChEBI" id="CHEBI:29033"/>
    </cofactor>
    <text evidence="5">Binds 2 divalent metal cations per subunit. Has a high-affinity and a low affinity metal-binding site. The true nature of the physiological cofactor is under debate. The enzyme is active with cobalt, zinc, manganese or divalent iron ions. Most likely, methionine aminopeptidases function as mononuclear Fe(2+)-metalloproteases under physiological conditions, and the catalytically relevant metal-binding site has been assigned to the histidine-containing high-affinity site.</text>
</comment>
<dbReference type="SUPFAM" id="SSF55920">
    <property type="entry name" value="Creatinase/aminopeptidase"/>
    <property type="match status" value="1"/>
</dbReference>